<reference evidence="1" key="1">
    <citation type="submission" date="2020-02" db="EMBL/GenBank/DDBJ databases">
        <authorList>
            <person name="Meier V. D."/>
        </authorList>
    </citation>
    <scope>NUCLEOTIDE SEQUENCE</scope>
    <source>
        <strain evidence="1">AVDCRST_MAG30</strain>
    </source>
</reference>
<protein>
    <submittedName>
        <fullName evidence="1">Uncharacterized protein</fullName>
    </submittedName>
</protein>
<proteinExistence type="predicted"/>
<feature type="non-terminal residue" evidence="1">
    <location>
        <position position="48"/>
    </location>
</feature>
<organism evidence="1">
    <name type="scientific">uncultured Solirubrobacteraceae bacterium</name>
    <dbReference type="NCBI Taxonomy" id="1162706"/>
    <lineage>
        <taxon>Bacteria</taxon>
        <taxon>Bacillati</taxon>
        <taxon>Actinomycetota</taxon>
        <taxon>Thermoleophilia</taxon>
        <taxon>Solirubrobacterales</taxon>
        <taxon>Solirubrobacteraceae</taxon>
        <taxon>environmental samples</taxon>
    </lineage>
</organism>
<accession>A0A6J4TMP2</accession>
<dbReference type="EMBL" id="CADCVS010000457">
    <property type="protein sequence ID" value="CAA9527532.1"/>
    <property type="molecule type" value="Genomic_DNA"/>
</dbReference>
<name>A0A6J4TMP2_9ACTN</name>
<feature type="non-terminal residue" evidence="1">
    <location>
        <position position="1"/>
    </location>
</feature>
<dbReference type="AlphaFoldDB" id="A0A6J4TMP2"/>
<evidence type="ECO:0000313" key="1">
    <source>
        <dbReference type="EMBL" id="CAA9527532.1"/>
    </source>
</evidence>
<gene>
    <name evidence="1" type="ORF">AVDCRST_MAG30-3493</name>
</gene>
<sequence>AEVRSQLRPCRGDGRLRAVLLRPAALPVARVRRSRSAQGGGLPLQDLL</sequence>